<dbReference type="InterPro" id="IPR003787">
    <property type="entry name" value="Sulphur_relay_DsrE/F-like"/>
</dbReference>
<dbReference type="RefSeq" id="WP_204910038.1">
    <property type="nucleotide sequence ID" value="NZ_BAAAYR010000004.1"/>
</dbReference>
<proteinExistence type="predicted"/>
<dbReference type="Pfam" id="PF02635">
    <property type="entry name" value="DsrE"/>
    <property type="match status" value="1"/>
</dbReference>
<protein>
    <submittedName>
        <fullName evidence="1">DsrE family protein</fullName>
    </submittedName>
</protein>
<evidence type="ECO:0000313" key="2">
    <source>
        <dbReference type="Proteomes" id="UP001500767"/>
    </source>
</evidence>
<dbReference type="SUPFAM" id="SSF75169">
    <property type="entry name" value="DsrEFH-like"/>
    <property type="match status" value="1"/>
</dbReference>
<organism evidence="1 2">
    <name type="scientific">Microlunatus spumicola</name>
    <dbReference type="NCBI Taxonomy" id="81499"/>
    <lineage>
        <taxon>Bacteria</taxon>
        <taxon>Bacillati</taxon>
        <taxon>Actinomycetota</taxon>
        <taxon>Actinomycetes</taxon>
        <taxon>Propionibacteriales</taxon>
        <taxon>Propionibacteriaceae</taxon>
        <taxon>Microlunatus</taxon>
    </lineage>
</organism>
<dbReference type="EMBL" id="BAAAYR010000004">
    <property type="protein sequence ID" value="GAA3573632.1"/>
    <property type="molecule type" value="Genomic_DNA"/>
</dbReference>
<name>A0ABP6XXP0_9ACTN</name>
<dbReference type="Gene3D" id="3.40.1260.10">
    <property type="entry name" value="DsrEFH-like"/>
    <property type="match status" value="1"/>
</dbReference>
<sequence>MPESPRPLMVKITCGAEAAERANQAWTVAATALAAGAEVGVFLTGEAVWFAVRDAQPDLGLEHATPVADLVAPLVDLGAVVVCTQCAARRELTQADLLDGCTIAGAATFVERVLQPDVQALVY</sequence>
<keyword evidence="2" id="KW-1185">Reference proteome</keyword>
<accession>A0ABP6XXP0</accession>
<evidence type="ECO:0000313" key="1">
    <source>
        <dbReference type="EMBL" id="GAA3573632.1"/>
    </source>
</evidence>
<dbReference type="Proteomes" id="UP001500767">
    <property type="component" value="Unassembled WGS sequence"/>
</dbReference>
<reference evidence="2" key="1">
    <citation type="journal article" date="2019" name="Int. J. Syst. Evol. Microbiol.">
        <title>The Global Catalogue of Microorganisms (GCM) 10K type strain sequencing project: providing services to taxonomists for standard genome sequencing and annotation.</title>
        <authorList>
            <consortium name="The Broad Institute Genomics Platform"/>
            <consortium name="The Broad Institute Genome Sequencing Center for Infectious Disease"/>
            <person name="Wu L."/>
            <person name="Ma J."/>
        </authorList>
    </citation>
    <scope>NUCLEOTIDE SEQUENCE [LARGE SCALE GENOMIC DNA]</scope>
    <source>
        <strain evidence="2">JCM 16540</strain>
    </source>
</reference>
<gene>
    <name evidence="1" type="ORF">GCM10022197_33120</name>
</gene>
<comment type="caution">
    <text evidence="1">The sequence shown here is derived from an EMBL/GenBank/DDBJ whole genome shotgun (WGS) entry which is preliminary data.</text>
</comment>
<dbReference type="InterPro" id="IPR027396">
    <property type="entry name" value="DsrEFH-like"/>
</dbReference>